<dbReference type="InterPro" id="IPR027417">
    <property type="entry name" value="P-loop_NTPase"/>
</dbReference>
<proteinExistence type="predicted"/>
<comment type="caution">
    <text evidence="3">The sequence shown here is derived from an EMBL/GenBank/DDBJ whole genome shotgun (WGS) entry which is preliminary data.</text>
</comment>
<sequence length="641" mass="65535">MSEAIEQVSAVLDRMGAPRALAPRLLAALGAGAAERLDADPWLLLRLPQVTVEQTDFCARKHLGEGARPDDPRRLAALTAHVLRMSEARGHTAVEEKQLATVVGRLGVADPAAALEAAVAEESAVVLESIDEGDEDFDFEEGGVPELPDPDRFYALPDVGHAEQRLGDQLLRLIGGNDPIMDLATATETVDEASGRGGFTVSEQTRDALVTVALRPVTVLRHGPGDAAEVARALVCMEAIATDSQVGIAVAAPTAQAAAAVNADLARVRGTDVDPASAGTGDTAAPEGTEGTGEEERPEAPPEAEDAQGAEEVQETGESPGTGDTRGSESARKPGTPPVRAVSLAGLLAGAPVEAGLVVLCEAMSVGVRRAAELASVCADGAHLVLLADPDQAPSATPGQVVMDVAVSRTAHVAELSDPAEPGPIAELAAAVAGGEVPRVEAPGREVVRVPAASAEEAAHRVVQLVTDSIPRALEIGAEHVQVVAARGDGPAGARALNAACKERLNPGPGAHGGFDVGDRVLFTADGPGYGPGDTGYLREVDGGAVVELTGGGRVRVADPSALRPGWAVTVAAAHGGRWPAVVAVFPPEVPVSRPQVYTTLTRATRHVSLVDATGGGLETGVRENAAKERTTRLVGILREG</sequence>
<keyword evidence="3" id="KW-0378">Hydrolase</keyword>
<dbReference type="InterPro" id="IPR029493">
    <property type="entry name" value="RecD2-like_HHH"/>
</dbReference>
<evidence type="ECO:0000313" key="4">
    <source>
        <dbReference type="Proteomes" id="UP000584931"/>
    </source>
</evidence>
<organism evidence="3 4">
    <name type="scientific">Nocardiopsis sinuspersici</name>
    <dbReference type="NCBI Taxonomy" id="501010"/>
    <lineage>
        <taxon>Bacteria</taxon>
        <taxon>Bacillati</taxon>
        <taxon>Actinomycetota</taxon>
        <taxon>Actinomycetes</taxon>
        <taxon>Streptosporangiales</taxon>
        <taxon>Nocardiopsidaceae</taxon>
        <taxon>Nocardiopsis</taxon>
    </lineage>
</organism>
<evidence type="ECO:0000313" key="3">
    <source>
        <dbReference type="EMBL" id="NYH50491.1"/>
    </source>
</evidence>
<dbReference type="Pfam" id="PF14490">
    <property type="entry name" value="HHH_RecD2"/>
    <property type="match status" value="1"/>
</dbReference>
<dbReference type="AlphaFoldDB" id="A0A7Z0BGW5"/>
<protein>
    <submittedName>
        <fullName evidence="3">Exodeoxyribonuclease V alpha subunit</fullName>
        <ecNumber evidence="3">3.1.11.5</ecNumber>
    </submittedName>
</protein>
<name>A0A7Z0BGW5_9ACTN</name>
<feature type="compositionally biased region" description="Low complexity" evidence="1">
    <location>
        <begin position="278"/>
        <end position="289"/>
    </location>
</feature>
<gene>
    <name evidence="3" type="ORF">HNR06_000080</name>
</gene>
<feature type="compositionally biased region" description="Acidic residues" evidence="1">
    <location>
        <begin position="301"/>
        <end position="315"/>
    </location>
</feature>
<dbReference type="GO" id="GO:0008854">
    <property type="term" value="F:exodeoxyribonuclease V activity"/>
    <property type="evidence" value="ECO:0007669"/>
    <property type="project" value="UniProtKB-EC"/>
</dbReference>
<reference evidence="3 4" key="1">
    <citation type="submission" date="2020-07" db="EMBL/GenBank/DDBJ databases">
        <title>Sequencing the genomes of 1000 actinobacteria strains.</title>
        <authorList>
            <person name="Klenk H.-P."/>
        </authorList>
    </citation>
    <scope>NUCLEOTIDE SEQUENCE [LARGE SCALE GENOMIC DNA]</scope>
    <source>
        <strain evidence="3 4">DSM 45278</strain>
    </source>
</reference>
<evidence type="ECO:0000259" key="2">
    <source>
        <dbReference type="Pfam" id="PF14490"/>
    </source>
</evidence>
<accession>A0A7Z0BGW5</accession>
<dbReference type="EMBL" id="JACCHL010000001">
    <property type="protein sequence ID" value="NYH50491.1"/>
    <property type="molecule type" value="Genomic_DNA"/>
</dbReference>
<dbReference type="Gene3D" id="1.10.10.2220">
    <property type="match status" value="1"/>
</dbReference>
<feature type="domain" description="ATP-dependent RecD2 DNA helicase-like helix-hairpin-helix" evidence="2">
    <location>
        <begin position="3"/>
        <end position="92"/>
    </location>
</feature>
<dbReference type="CDD" id="cd18809">
    <property type="entry name" value="SF1_C_RecD"/>
    <property type="match status" value="1"/>
</dbReference>
<evidence type="ECO:0000256" key="1">
    <source>
        <dbReference type="SAM" id="MobiDB-lite"/>
    </source>
</evidence>
<dbReference type="Proteomes" id="UP000584931">
    <property type="component" value="Unassembled WGS sequence"/>
</dbReference>
<dbReference type="SUPFAM" id="SSF52540">
    <property type="entry name" value="P-loop containing nucleoside triphosphate hydrolases"/>
    <property type="match status" value="1"/>
</dbReference>
<dbReference type="RefSeq" id="WP_179808826.1">
    <property type="nucleotide sequence ID" value="NZ_JACCHL010000001.1"/>
</dbReference>
<dbReference type="EC" id="3.1.11.5" evidence="3"/>
<dbReference type="Gene3D" id="3.40.50.300">
    <property type="entry name" value="P-loop containing nucleotide triphosphate hydrolases"/>
    <property type="match status" value="1"/>
</dbReference>
<feature type="region of interest" description="Disordered" evidence="1">
    <location>
        <begin position="271"/>
        <end position="338"/>
    </location>
</feature>